<evidence type="ECO:0000313" key="1">
    <source>
        <dbReference type="Proteomes" id="UP000095280"/>
    </source>
</evidence>
<reference evidence="2" key="1">
    <citation type="submission" date="2016-11" db="UniProtKB">
        <authorList>
            <consortium name="WormBaseParasite"/>
        </authorList>
    </citation>
    <scope>IDENTIFICATION</scope>
</reference>
<proteinExistence type="predicted"/>
<dbReference type="AlphaFoldDB" id="A0A1I8IDY5"/>
<sequence length="44" mass="5177">MPSCSRQLLHLGCRVPLRPSDRLCRPATRRRLRGWRGRSQTGWC</sequence>
<evidence type="ECO:0000313" key="2">
    <source>
        <dbReference type="WBParaSite" id="maker-uti_cns_0011638-snap-gene-0.4-mRNA-1"/>
    </source>
</evidence>
<dbReference type="Proteomes" id="UP000095280">
    <property type="component" value="Unplaced"/>
</dbReference>
<accession>A0A1I8IDY5</accession>
<dbReference type="WBParaSite" id="maker-uti_cns_0011638-snap-gene-0.4-mRNA-1">
    <property type="protein sequence ID" value="maker-uti_cns_0011638-snap-gene-0.4-mRNA-1"/>
    <property type="gene ID" value="maker-uti_cns_0011638-snap-gene-0.4"/>
</dbReference>
<keyword evidence="1" id="KW-1185">Reference proteome</keyword>
<name>A0A1I8IDY5_9PLAT</name>
<protein>
    <submittedName>
        <fullName evidence="2">Alternative protein</fullName>
    </submittedName>
</protein>
<organism evidence="1 2">
    <name type="scientific">Macrostomum lignano</name>
    <dbReference type="NCBI Taxonomy" id="282301"/>
    <lineage>
        <taxon>Eukaryota</taxon>
        <taxon>Metazoa</taxon>
        <taxon>Spiralia</taxon>
        <taxon>Lophotrochozoa</taxon>
        <taxon>Platyhelminthes</taxon>
        <taxon>Rhabditophora</taxon>
        <taxon>Macrostomorpha</taxon>
        <taxon>Macrostomida</taxon>
        <taxon>Macrostomidae</taxon>
        <taxon>Macrostomum</taxon>
    </lineage>
</organism>